<dbReference type="Pfam" id="PF04205">
    <property type="entry name" value="FMN_bind"/>
    <property type="match status" value="1"/>
</dbReference>
<feature type="signal peptide" evidence="1">
    <location>
        <begin position="1"/>
        <end position="19"/>
    </location>
</feature>
<dbReference type="EMBL" id="BSDY01000002">
    <property type="protein sequence ID" value="GLI54989.1"/>
    <property type="molecule type" value="Genomic_DNA"/>
</dbReference>
<evidence type="ECO:0000259" key="2">
    <source>
        <dbReference type="SMART" id="SM00900"/>
    </source>
</evidence>
<dbReference type="RefSeq" id="WP_281833216.1">
    <property type="nucleotide sequence ID" value="NZ_BSDY01000002.1"/>
</dbReference>
<dbReference type="Proteomes" id="UP001144471">
    <property type="component" value="Unassembled WGS sequence"/>
</dbReference>
<dbReference type="GO" id="GO:0010181">
    <property type="term" value="F:FMN binding"/>
    <property type="evidence" value="ECO:0007669"/>
    <property type="project" value="InterPro"/>
</dbReference>
<keyword evidence="1" id="KW-0732">Signal</keyword>
<gene>
    <name evidence="3" type="ORF">PM10SUCC1_05040</name>
</gene>
<dbReference type="Gene3D" id="3.90.1010.20">
    <property type="match status" value="1"/>
</dbReference>
<protein>
    <recommendedName>
        <fullName evidence="2">FMN-binding domain-containing protein</fullName>
    </recommendedName>
</protein>
<accession>A0A9W6GJF0</accession>
<dbReference type="AlphaFoldDB" id="A0A9W6GJF0"/>
<evidence type="ECO:0000256" key="1">
    <source>
        <dbReference type="SAM" id="SignalP"/>
    </source>
</evidence>
<comment type="caution">
    <text evidence="3">The sequence shown here is derived from an EMBL/GenBank/DDBJ whole genome shotgun (WGS) entry which is preliminary data.</text>
</comment>
<dbReference type="GO" id="GO:0016020">
    <property type="term" value="C:membrane"/>
    <property type="evidence" value="ECO:0007669"/>
    <property type="project" value="InterPro"/>
</dbReference>
<name>A0A9W6GJF0_9FUSO</name>
<dbReference type="InterPro" id="IPR007329">
    <property type="entry name" value="FMN-bd"/>
</dbReference>
<proteinExistence type="predicted"/>
<evidence type="ECO:0000313" key="4">
    <source>
        <dbReference type="Proteomes" id="UP001144471"/>
    </source>
</evidence>
<evidence type="ECO:0000313" key="3">
    <source>
        <dbReference type="EMBL" id="GLI54989.1"/>
    </source>
</evidence>
<feature type="domain" description="FMN-binding" evidence="2">
    <location>
        <begin position="28"/>
        <end position="99"/>
    </location>
</feature>
<organism evidence="3 4">
    <name type="scientific">Propionigenium maris DSM 9537</name>
    <dbReference type="NCBI Taxonomy" id="1123000"/>
    <lineage>
        <taxon>Bacteria</taxon>
        <taxon>Fusobacteriati</taxon>
        <taxon>Fusobacteriota</taxon>
        <taxon>Fusobacteriia</taxon>
        <taxon>Fusobacteriales</taxon>
        <taxon>Fusobacteriaceae</taxon>
        <taxon>Propionigenium</taxon>
    </lineage>
</organism>
<dbReference type="SMART" id="SM00900">
    <property type="entry name" value="FMN_bind"/>
    <property type="match status" value="1"/>
</dbReference>
<feature type="chain" id="PRO_5040880980" description="FMN-binding domain-containing protein" evidence="1">
    <location>
        <begin position="20"/>
        <end position="101"/>
    </location>
</feature>
<reference evidence="3" key="1">
    <citation type="submission" date="2022-12" db="EMBL/GenBank/DDBJ databases">
        <title>Reference genome sequencing for broad-spectrum identification of bacterial and archaeal isolates by mass spectrometry.</title>
        <authorList>
            <person name="Sekiguchi Y."/>
            <person name="Tourlousse D.M."/>
        </authorList>
    </citation>
    <scope>NUCLEOTIDE SEQUENCE</scope>
    <source>
        <strain evidence="3">10succ1</strain>
    </source>
</reference>
<keyword evidence="4" id="KW-1185">Reference proteome</keyword>
<sequence>MKKLIIAIATLTLGTALMANTTTGSGEGYNGDILVEVTRDGDKITAVEVVDHSDTPGIAKRAISRVTGAIIEAQSTEVDTVAGATYTSEGIIQAVEDALSK</sequence>